<evidence type="ECO:0000313" key="9">
    <source>
        <dbReference type="Proteomes" id="UP001056610"/>
    </source>
</evidence>
<dbReference type="InterPro" id="IPR027434">
    <property type="entry name" value="Homing_endonucl"/>
</dbReference>
<dbReference type="EMBL" id="CP097320">
    <property type="protein sequence ID" value="UQX10050.1"/>
    <property type="molecule type" value="Genomic_DNA"/>
</dbReference>
<sequence>MGANTSWDIGGAAVGELCRLTVMPASARRAQVATLLRCAGARVRVVAGRSVLSAELDDERTAARLRADLAAGYGCQAAIRTRPRPPRHVVGVSGDGESLARRAGLLDAHGRLVRGLPAQLVGGQIAAEAVWRGAFLACGSLDERAIRLDCPTPEAALALVGAARRLGVRARARDAGGVDRVTVRGREHIALLLARIGAGETVRALQQRWAVRGARPRQPGEFAGANQARATQAAADTAARARRALEILGDGAPAQLVQAARLRIEHQQVPLGQLGRLADPPLSKDTISGQLRRLMALADRAAAAAGIPDTQSQVAAAEPSACRNAS</sequence>
<proteinExistence type="predicted"/>
<evidence type="ECO:0000259" key="5">
    <source>
        <dbReference type="Pfam" id="PF02650"/>
    </source>
</evidence>
<dbReference type="InterPro" id="IPR023054">
    <property type="entry name" value="Sporulation_regulator_WhiA_C"/>
</dbReference>
<evidence type="ECO:0000256" key="1">
    <source>
        <dbReference type="ARBA" id="ARBA00022618"/>
    </source>
</evidence>
<dbReference type="NCBIfam" id="TIGR00647">
    <property type="entry name" value="DNA_bind_WhiA"/>
    <property type="match status" value="1"/>
</dbReference>
<evidence type="ECO:0000256" key="2">
    <source>
        <dbReference type="ARBA" id="ARBA00023125"/>
    </source>
</evidence>
<evidence type="ECO:0000256" key="3">
    <source>
        <dbReference type="ARBA" id="ARBA00023306"/>
    </source>
</evidence>
<dbReference type="GO" id="GO:0016787">
    <property type="term" value="F:hydrolase activity"/>
    <property type="evidence" value="ECO:0007669"/>
    <property type="project" value="UniProtKB-KW"/>
</dbReference>
<dbReference type="Gene3D" id="3.10.28.10">
    <property type="entry name" value="Homing endonucleases"/>
    <property type="match status" value="1"/>
</dbReference>
<dbReference type="RefSeq" id="WP_249762881.1">
    <property type="nucleotide sequence ID" value="NZ_CP097320.1"/>
</dbReference>
<gene>
    <name evidence="8" type="primary">whiA</name>
    <name evidence="8" type="ORF">M5I08_17785</name>
</gene>
<evidence type="ECO:0000259" key="6">
    <source>
        <dbReference type="Pfam" id="PF10298"/>
    </source>
</evidence>
<evidence type="ECO:0000259" key="7">
    <source>
        <dbReference type="Pfam" id="PF14527"/>
    </source>
</evidence>
<dbReference type="PANTHER" id="PTHR37307:SF1">
    <property type="entry name" value="CELL DIVISION PROTEIN WHIA-RELATED"/>
    <property type="match status" value="1"/>
</dbReference>
<keyword evidence="9" id="KW-1185">Reference proteome</keyword>
<keyword evidence="8" id="KW-0378">Hydrolase</keyword>
<reference evidence="8" key="1">
    <citation type="submission" date="2022-05" db="EMBL/GenBank/DDBJ databases">
        <title>A methanotrophic Mycobacterium dominates a cave microbial ecosystem.</title>
        <authorList>
            <person name="Van Spanning R.J.M."/>
            <person name="Guan Q."/>
            <person name="Melkonian C."/>
            <person name="Gallant J."/>
            <person name="Polerecky L."/>
            <person name="Flot J.-F."/>
            <person name="Brandt B.W."/>
            <person name="Braster M."/>
            <person name="Iturbe Espinoza P."/>
            <person name="Aerts J."/>
            <person name="Meima-Franke M."/>
            <person name="Piersma S.R."/>
            <person name="Bunduc C."/>
            <person name="Ummels R."/>
            <person name="Pain A."/>
            <person name="Fleming E.J."/>
            <person name="van der Wel N."/>
            <person name="Gherman V.D."/>
            <person name="Sarbu S.M."/>
            <person name="Bodelier P.L.E."/>
            <person name="Bitter W."/>
        </authorList>
    </citation>
    <scope>NUCLEOTIDE SEQUENCE</scope>
    <source>
        <strain evidence="8">Sulfur Cave</strain>
    </source>
</reference>
<protein>
    <submittedName>
        <fullName evidence="8">DNA-binding protein WhiA</fullName>
    </submittedName>
</protein>
<evidence type="ECO:0000313" key="8">
    <source>
        <dbReference type="EMBL" id="UQX10050.1"/>
    </source>
</evidence>
<keyword evidence="3" id="KW-0131">Cell cycle</keyword>
<dbReference type="GO" id="GO:0003677">
    <property type="term" value="F:DNA binding"/>
    <property type="evidence" value="ECO:0007669"/>
    <property type="project" value="UniProtKB-KW"/>
</dbReference>
<feature type="domain" description="Sporulation transcription regulator WhiA N-terminal" evidence="6">
    <location>
        <begin position="26"/>
        <end position="106"/>
    </location>
</feature>
<keyword evidence="1" id="KW-0132">Cell division</keyword>
<feature type="domain" description="WhiA LAGLIDADG-like" evidence="7">
    <location>
        <begin position="128"/>
        <end position="212"/>
    </location>
</feature>
<name>A0ABY4QJ92_9MYCO</name>
<organism evidence="8 9">
    <name type="scientific">Candidatus Mycobacterium methanotrophicum</name>
    <dbReference type="NCBI Taxonomy" id="2943498"/>
    <lineage>
        <taxon>Bacteria</taxon>
        <taxon>Bacillati</taxon>
        <taxon>Actinomycetota</taxon>
        <taxon>Actinomycetes</taxon>
        <taxon>Mycobacteriales</taxon>
        <taxon>Mycobacteriaceae</taxon>
        <taxon>Mycobacterium</taxon>
    </lineage>
</organism>
<dbReference type="Pfam" id="PF02650">
    <property type="entry name" value="HTH_WhiA"/>
    <property type="match status" value="1"/>
</dbReference>
<keyword evidence="2 8" id="KW-0238">DNA-binding</keyword>
<dbReference type="PANTHER" id="PTHR37307">
    <property type="entry name" value="CELL DIVISION PROTEIN WHIA-RELATED"/>
    <property type="match status" value="1"/>
</dbReference>
<dbReference type="Pfam" id="PF14527">
    <property type="entry name" value="LAGLIDADG_WhiA"/>
    <property type="match status" value="1"/>
</dbReference>
<feature type="domain" description="Sporulation regulator WhiA C-terminal" evidence="5">
    <location>
        <begin position="225"/>
        <end position="298"/>
    </location>
</feature>
<evidence type="ECO:0000256" key="4">
    <source>
        <dbReference type="SAM" id="MobiDB-lite"/>
    </source>
</evidence>
<dbReference type="Proteomes" id="UP001056610">
    <property type="component" value="Chromosome"/>
</dbReference>
<dbReference type="Pfam" id="PF10298">
    <property type="entry name" value="WhiA_N"/>
    <property type="match status" value="1"/>
</dbReference>
<dbReference type="InterPro" id="IPR018478">
    <property type="entry name" value="Sporu_reg_WhiA_N_dom"/>
</dbReference>
<dbReference type="InterPro" id="IPR003802">
    <property type="entry name" value="Sporulation_regulator_WhiA"/>
</dbReference>
<dbReference type="InterPro" id="IPR039518">
    <property type="entry name" value="WhiA_LAGLIDADG_dom"/>
</dbReference>
<feature type="region of interest" description="Disordered" evidence="4">
    <location>
        <begin position="307"/>
        <end position="326"/>
    </location>
</feature>
<accession>A0ABY4QJ92</accession>